<gene>
    <name evidence="14" type="ORF">BU26DRAFT_532608</name>
</gene>
<keyword evidence="14" id="KW-0560">Oxidoreductase</keyword>
<keyword evidence="7 11" id="KW-0119">Carbohydrate metabolism</keyword>
<evidence type="ECO:0000256" key="6">
    <source>
        <dbReference type="ARBA" id="ARBA00023157"/>
    </source>
</evidence>
<dbReference type="InterPro" id="IPR049892">
    <property type="entry name" value="AA9"/>
</dbReference>
<organism evidence="14 15">
    <name type="scientific">Trematosphaeria pertusa</name>
    <dbReference type="NCBI Taxonomy" id="390896"/>
    <lineage>
        <taxon>Eukaryota</taxon>
        <taxon>Fungi</taxon>
        <taxon>Dikarya</taxon>
        <taxon>Ascomycota</taxon>
        <taxon>Pezizomycotina</taxon>
        <taxon>Dothideomycetes</taxon>
        <taxon>Pleosporomycetidae</taxon>
        <taxon>Pleosporales</taxon>
        <taxon>Massarineae</taxon>
        <taxon>Trematosphaeriaceae</taxon>
        <taxon>Trematosphaeria</taxon>
    </lineage>
</organism>
<comment type="subcellular location">
    <subcellularLocation>
        <location evidence="2 11">Secreted</location>
    </subcellularLocation>
</comment>
<dbReference type="PANTHER" id="PTHR33353">
    <property type="entry name" value="PUTATIVE (AFU_ORTHOLOGUE AFUA_1G12560)-RELATED"/>
    <property type="match status" value="1"/>
</dbReference>
<keyword evidence="8 11" id="KW-0624">Polysaccharide degradation</keyword>
<evidence type="ECO:0000256" key="1">
    <source>
        <dbReference type="ARBA" id="ARBA00001973"/>
    </source>
</evidence>
<evidence type="ECO:0000256" key="9">
    <source>
        <dbReference type="ARBA" id="ARBA00044502"/>
    </source>
</evidence>
<evidence type="ECO:0000256" key="4">
    <source>
        <dbReference type="ARBA" id="ARBA00023001"/>
    </source>
</evidence>
<dbReference type="OrthoDB" id="5558646at2759"/>
<dbReference type="GeneID" id="54584442"/>
<proteinExistence type="inferred from homology"/>
<dbReference type="GO" id="GO:0030245">
    <property type="term" value="P:cellulose catabolic process"/>
    <property type="evidence" value="ECO:0007669"/>
    <property type="project" value="UniProtKB-UniRule"/>
</dbReference>
<keyword evidence="3 11" id="KW-0964">Secreted</keyword>
<comment type="similarity">
    <text evidence="9">Belongs to the polysaccharide monooxygenase AA9 family.</text>
</comment>
<dbReference type="EC" id="1.14.99.56" evidence="11"/>
<dbReference type="InterPro" id="IPR005103">
    <property type="entry name" value="AA9_LPMO"/>
</dbReference>
<evidence type="ECO:0000256" key="7">
    <source>
        <dbReference type="ARBA" id="ARBA00023277"/>
    </source>
</evidence>
<comment type="function">
    <text evidence="11">Lytic polysaccharide monooxygenase (LMPO) that depolymerizes crystalline and amorphous polysaccharides via the oxidation of scissile alpha- or beta-(1-4)-glycosidic bonds, yielding C1 and/or C4 oxidation products. Catalysis by LPMOs requires the reduction of the active-site copper from Cu(II) to Cu(I) by a reducing agent and H(2)O(2) or O(2) as a cosubstrate.</text>
</comment>
<feature type="signal peptide" evidence="12">
    <location>
        <begin position="1"/>
        <end position="16"/>
    </location>
</feature>
<comment type="catalytic activity">
    <reaction evidence="10 11">
        <text>[(1-&gt;4)-beta-D-glucosyl]n+m + reduced acceptor + O2 = 4-dehydro-beta-D-glucosyl-[(1-&gt;4)-beta-D-glucosyl]n-1 + [(1-&gt;4)-beta-D-glucosyl]m + acceptor + H2O.</text>
        <dbReference type="EC" id="1.14.99.56"/>
    </reaction>
</comment>
<dbReference type="CDD" id="cd21175">
    <property type="entry name" value="LPMO_AA9"/>
    <property type="match status" value="1"/>
</dbReference>
<protein>
    <recommendedName>
        <fullName evidence="11">AA9 family lytic polysaccharide monooxygenase</fullName>
        <ecNumber evidence="11">1.14.99.56</ecNumber>
    </recommendedName>
    <alternativeName>
        <fullName evidence="11">Endo-beta-1,4-glucanase</fullName>
    </alternativeName>
    <alternativeName>
        <fullName evidence="11">Glycosyl hydrolase 61 family protein</fullName>
    </alternativeName>
</protein>
<evidence type="ECO:0000256" key="8">
    <source>
        <dbReference type="ARBA" id="ARBA00023326"/>
    </source>
</evidence>
<dbReference type="RefSeq" id="XP_033680842.1">
    <property type="nucleotide sequence ID" value="XM_033831112.1"/>
</dbReference>
<dbReference type="GO" id="GO:0005576">
    <property type="term" value="C:extracellular region"/>
    <property type="evidence" value="ECO:0007669"/>
    <property type="project" value="UniProtKB-SubCell"/>
</dbReference>
<evidence type="ECO:0000256" key="10">
    <source>
        <dbReference type="ARBA" id="ARBA00045077"/>
    </source>
</evidence>
<dbReference type="GO" id="GO:0008810">
    <property type="term" value="F:cellulase activity"/>
    <property type="evidence" value="ECO:0007669"/>
    <property type="project" value="UniProtKB-UniRule"/>
</dbReference>
<evidence type="ECO:0000256" key="11">
    <source>
        <dbReference type="RuleBase" id="RU368122"/>
    </source>
</evidence>
<dbReference type="Pfam" id="PF03443">
    <property type="entry name" value="AA9"/>
    <property type="match status" value="1"/>
</dbReference>
<evidence type="ECO:0000256" key="12">
    <source>
        <dbReference type="SAM" id="SignalP"/>
    </source>
</evidence>
<evidence type="ECO:0000313" key="14">
    <source>
        <dbReference type="EMBL" id="KAF2245838.1"/>
    </source>
</evidence>
<sequence length="239" mass="25870">MKSFLLTCSLVASASAHTIFTQLHCRPITDVTSNDVICNGGPNPLRTPLPKDIIQVKAGDKLTAEWHHTLDSNQATDKSDPIDPGHLGPVMVYLAKVDDALTTKVTGLKWFKIYEDGMDASGNWAVTRLYNNKGLVVHPARPVSVPYPFPLPLRSAPANATNRYLLRAEIIALHGAGNYPGAQLYMECAQINVSGGGSANPPTVSFPGAYKGTDPGIKFQLYWPKPTSYTIPGPRPFIC</sequence>
<comment type="domain">
    <text evidence="11">Has a modular structure: an endo-beta-1,4-glucanase catalytic module at the N-terminus, a linker rich in serines and threonines, and a C-terminal carbohydrate-binding module (CBM).</text>
</comment>
<dbReference type="GO" id="GO:0004497">
    <property type="term" value="F:monooxygenase activity"/>
    <property type="evidence" value="ECO:0007669"/>
    <property type="project" value="UniProtKB-KW"/>
</dbReference>
<keyword evidence="6 11" id="KW-1015">Disulfide bond</keyword>
<evidence type="ECO:0000256" key="2">
    <source>
        <dbReference type="ARBA" id="ARBA00004613"/>
    </source>
</evidence>
<evidence type="ECO:0000256" key="3">
    <source>
        <dbReference type="ARBA" id="ARBA00022525"/>
    </source>
</evidence>
<keyword evidence="14" id="KW-0503">Monooxygenase</keyword>
<dbReference type="EMBL" id="ML987199">
    <property type="protein sequence ID" value="KAF2245838.1"/>
    <property type="molecule type" value="Genomic_DNA"/>
</dbReference>
<reference evidence="14" key="1">
    <citation type="journal article" date="2020" name="Stud. Mycol.">
        <title>101 Dothideomycetes genomes: a test case for predicting lifestyles and emergence of pathogens.</title>
        <authorList>
            <person name="Haridas S."/>
            <person name="Albert R."/>
            <person name="Binder M."/>
            <person name="Bloem J."/>
            <person name="Labutti K."/>
            <person name="Salamov A."/>
            <person name="Andreopoulos B."/>
            <person name="Baker S."/>
            <person name="Barry K."/>
            <person name="Bills G."/>
            <person name="Bluhm B."/>
            <person name="Cannon C."/>
            <person name="Castanera R."/>
            <person name="Culley D."/>
            <person name="Daum C."/>
            <person name="Ezra D."/>
            <person name="Gonzalez J."/>
            <person name="Henrissat B."/>
            <person name="Kuo A."/>
            <person name="Liang C."/>
            <person name="Lipzen A."/>
            <person name="Lutzoni F."/>
            <person name="Magnuson J."/>
            <person name="Mondo S."/>
            <person name="Nolan M."/>
            <person name="Ohm R."/>
            <person name="Pangilinan J."/>
            <person name="Park H.-J."/>
            <person name="Ramirez L."/>
            <person name="Alfaro M."/>
            <person name="Sun H."/>
            <person name="Tritt A."/>
            <person name="Yoshinaga Y."/>
            <person name="Zwiers L.-H."/>
            <person name="Turgeon B."/>
            <person name="Goodwin S."/>
            <person name="Spatafora J."/>
            <person name="Crous P."/>
            <person name="Grigoriev I."/>
        </authorList>
    </citation>
    <scope>NUCLEOTIDE SEQUENCE</scope>
    <source>
        <strain evidence="14">CBS 122368</strain>
    </source>
</reference>
<evidence type="ECO:0000259" key="13">
    <source>
        <dbReference type="Pfam" id="PF03443"/>
    </source>
</evidence>
<evidence type="ECO:0000256" key="5">
    <source>
        <dbReference type="ARBA" id="ARBA00023008"/>
    </source>
</evidence>
<keyword evidence="12" id="KW-0732">Signal</keyword>
<dbReference type="Proteomes" id="UP000800094">
    <property type="component" value="Unassembled WGS sequence"/>
</dbReference>
<keyword evidence="5" id="KW-0186">Copper</keyword>
<keyword evidence="4 11" id="KW-0136">Cellulose degradation</keyword>
<dbReference type="GO" id="GO:0030248">
    <property type="term" value="F:cellulose binding"/>
    <property type="evidence" value="ECO:0007669"/>
    <property type="project" value="UniProtKB-UniRule"/>
</dbReference>
<accession>A0A6A6I6Y8</accession>
<dbReference type="Gene3D" id="2.70.50.70">
    <property type="match status" value="1"/>
</dbReference>
<name>A0A6A6I6Y8_9PLEO</name>
<evidence type="ECO:0000313" key="15">
    <source>
        <dbReference type="Proteomes" id="UP000800094"/>
    </source>
</evidence>
<dbReference type="AlphaFoldDB" id="A0A6A6I6Y8"/>
<feature type="chain" id="PRO_5025665732" description="AA9 family lytic polysaccharide monooxygenase" evidence="12">
    <location>
        <begin position="17"/>
        <end position="239"/>
    </location>
</feature>
<feature type="domain" description="Auxiliary Activity family 9 catalytic" evidence="13">
    <location>
        <begin position="25"/>
        <end position="229"/>
    </location>
</feature>
<keyword evidence="15" id="KW-1185">Reference proteome</keyword>
<dbReference type="PANTHER" id="PTHR33353:SF17">
    <property type="entry name" value="ENDO-BETA-1,4-GLUCANASE D"/>
    <property type="match status" value="1"/>
</dbReference>
<comment type="cofactor">
    <cofactor evidence="1">
        <name>Cu(2+)</name>
        <dbReference type="ChEBI" id="CHEBI:29036"/>
    </cofactor>
</comment>